<dbReference type="Gene3D" id="3.10.105.10">
    <property type="entry name" value="Dipeptide-binding Protein, Domain 3"/>
    <property type="match status" value="1"/>
</dbReference>
<dbReference type="SUPFAM" id="SSF53850">
    <property type="entry name" value="Periplasmic binding protein-like II"/>
    <property type="match status" value="1"/>
</dbReference>
<dbReference type="PIRSF" id="PIRSF002741">
    <property type="entry name" value="MppA"/>
    <property type="match status" value="1"/>
</dbReference>
<dbReference type="GO" id="GO:0030313">
    <property type="term" value="C:cell envelope"/>
    <property type="evidence" value="ECO:0007669"/>
    <property type="project" value="UniProtKB-SubCell"/>
</dbReference>
<evidence type="ECO:0000256" key="3">
    <source>
        <dbReference type="ARBA" id="ARBA00022448"/>
    </source>
</evidence>
<protein>
    <submittedName>
        <fullName evidence="8">Peptide/nickel transport system substrate-binding protein</fullName>
    </submittedName>
</protein>
<feature type="chain" id="PRO_5040818873" evidence="6">
    <location>
        <begin position="30"/>
        <end position="550"/>
    </location>
</feature>
<gene>
    <name evidence="8" type="ORF">SAMN05216268_12320</name>
</gene>
<comment type="subcellular location">
    <subcellularLocation>
        <location evidence="1">Cell envelope</location>
    </subcellularLocation>
</comment>
<accession>A0A9X8N6Y3</accession>
<dbReference type="Pfam" id="PF00496">
    <property type="entry name" value="SBP_bac_5"/>
    <property type="match status" value="1"/>
</dbReference>
<dbReference type="GO" id="GO:0042597">
    <property type="term" value="C:periplasmic space"/>
    <property type="evidence" value="ECO:0007669"/>
    <property type="project" value="UniProtKB-ARBA"/>
</dbReference>
<dbReference type="InterPro" id="IPR039424">
    <property type="entry name" value="SBP_5"/>
</dbReference>
<evidence type="ECO:0000313" key="9">
    <source>
        <dbReference type="Proteomes" id="UP000184388"/>
    </source>
</evidence>
<dbReference type="AlphaFoldDB" id="A0A9X8N6Y3"/>
<dbReference type="PROSITE" id="PS51257">
    <property type="entry name" value="PROKAR_LIPOPROTEIN"/>
    <property type="match status" value="1"/>
</dbReference>
<name>A0A9X8N6Y3_9ACTN</name>
<dbReference type="InterPro" id="IPR030678">
    <property type="entry name" value="Peptide/Ni-bd"/>
</dbReference>
<organism evidence="8 9">
    <name type="scientific">Streptomyces yunnanensis</name>
    <dbReference type="NCBI Taxonomy" id="156453"/>
    <lineage>
        <taxon>Bacteria</taxon>
        <taxon>Bacillati</taxon>
        <taxon>Actinomycetota</taxon>
        <taxon>Actinomycetes</taxon>
        <taxon>Kitasatosporales</taxon>
        <taxon>Streptomycetaceae</taxon>
        <taxon>Streptomyces</taxon>
    </lineage>
</organism>
<evidence type="ECO:0000256" key="5">
    <source>
        <dbReference type="SAM" id="MobiDB-lite"/>
    </source>
</evidence>
<feature type="domain" description="Solute-binding protein family 5" evidence="7">
    <location>
        <begin position="86"/>
        <end position="453"/>
    </location>
</feature>
<dbReference type="EMBL" id="FRBK01000023">
    <property type="protein sequence ID" value="SHN19048.1"/>
    <property type="molecule type" value="Genomic_DNA"/>
</dbReference>
<comment type="similarity">
    <text evidence="2">Belongs to the bacterial solute-binding protein 5 family.</text>
</comment>
<dbReference type="InterPro" id="IPR000914">
    <property type="entry name" value="SBP_5_dom"/>
</dbReference>
<evidence type="ECO:0000256" key="4">
    <source>
        <dbReference type="ARBA" id="ARBA00022729"/>
    </source>
</evidence>
<feature type="region of interest" description="Disordered" evidence="5">
    <location>
        <begin position="26"/>
        <end position="53"/>
    </location>
</feature>
<proteinExistence type="inferred from homology"/>
<dbReference type="PANTHER" id="PTHR30290">
    <property type="entry name" value="PERIPLASMIC BINDING COMPONENT OF ABC TRANSPORTER"/>
    <property type="match status" value="1"/>
</dbReference>
<evidence type="ECO:0000313" key="8">
    <source>
        <dbReference type="EMBL" id="SHN19048.1"/>
    </source>
</evidence>
<dbReference type="GO" id="GO:0043190">
    <property type="term" value="C:ATP-binding cassette (ABC) transporter complex"/>
    <property type="evidence" value="ECO:0007669"/>
    <property type="project" value="InterPro"/>
</dbReference>
<evidence type="ECO:0000256" key="2">
    <source>
        <dbReference type="ARBA" id="ARBA00005695"/>
    </source>
</evidence>
<dbReference type="PANTHER" id="PTHR30290:SF10">
    <property type="entry name" value="PERIPLASMIC OLIGOPEPTIDE-BINDING PROTEIN-RELATED"/>
    <property type="match status" value="1"/>
</dbReference>
<dbReference type="Gene3D" id="3.40.190.10">
    <property type="entry name" value="Periplasmic binding protein-like II"/>
    <property type="match status" value="1"/>
</dbReference>
<keyword evidence="4 6" id="KW-0732">Signal</keyword>
<dbReference type="CDD" id="cd08492">
    <property type="entry name" value="PBP2_NikA_DppA_OppA_like_15"/>
    <property type="match status" value="1"/>
</dbReference>
<dbReference type="Proteomes" id="UP000184388">
    <property type="component" value="Unassembled WGS sequence"/>
</dbReference>
<evidence type="ECO:0000259" key="7">
    <source>
        <dbReference type="Pfam" id="PF00496"/>
    </source>
</evidence>
<evidence type="ECO:0000256" key="6">
    <source>
        <dbReference type="SAM" id="SignalP"/>
    </source>
</evidence>
<feature type="signal peptide" evidence="6">
    <location>
        <begin position="1"/>
        <end position="29"/>
    </location>
</feature>
<dbReference type="GO" id="GO:1904680">
    <property type="term" value="F:peptide transmembrane transporter activity"/>
    <property type="evidence" value="ECO:0007669"/>
    <property type="project" value="TreeGrafter"/>
</dbReference>
<comment type="caution">
    <text evidence="8">The sequence shown here is derived from an EMBL/GenBank/DDBJ whole genome shotgun (WGS) entry which is preliminary data.</text>
</comment>
<reference evidence="9" key="1">
    <citation type="submission" date="2016-11" db="EMBL/GenBank/DDBJ databases">
        <authorList>
            <person name="Jaros S."/>
            <person name="Januszkiewicz K."/>
            <person name="Wedrychowicz H."/>
        </authorList>
    </citation>
    <scope>NUCLEOTIDE SEQUENCE [LARGE SCALE GENOMIC DNA]</scope>
    <source>
        <strain evidence="9">CGMCC 4.3555</strain>
    </source>
</reference>
<dbReference type="GO" id="GO:0015833">
    <property type="term" value="P:peptide transport"/>
    <property type="evidence" value="ECO:0007669"/>
    <property type="project" value="TreeGrafter"/>
</dbReference>
<evidence type="ECO:0000256" key="1">
    <source>
        <dbReference type="ARBA" id="ARBA00004196"/>
    </source>
</evidence>
<sequence length="550" mass="60041">MRIPSRHQLVALLLVATAGLTACSRSGSAAEDMGPSGPPRSGGTLTVAADKEPDCYDPQVSPADVTASLMRNVYDSLIAQRPDGTFAPWLATGWKVSGEGTVYTFRLRRGVTFTDGTPFDATAVKVNLDRIAAPATKSEYAAALIEPYRSATVVDRHTVRIRLSRPFAPFLSALSTTYLGFHSPRSLHAAPGALCAGGPSAVGTGPFRFVSHTKGQQAEFVRNPRYAWAPQGAGHQGPAYLDTLVYRFLPVGFVRIGALLSGQAEVADGVPPQHTRTVRADRRMRLISQVPPGVGYTYFLNTRRAPFADRRIRLAAACALDRHTLLESVYFGQRRPADSVLSPATPGHHPSPGAERPDRACADRLLDAAGWNHRDQEGYRTWHGHRLSVDLPFVADFTPAEQRTLDEGVRADLGKVGIEVRLIRLAANDFLPRRNAGRYDMVAFRWPAADADVLRTLFGSGQTFTQGGYNASRTADRVLDAWLWSASTVGDRARRDALYARIQRRIAAQGYALPTAVDRRVMGAHRRVRGLTFDAHAWPLFQGVWLAGAR</sequence>
<keyword evidence="3" id="KW-0813">Transport</keyword>